<dbReference type="RefSeq" id="WP_131453174.1">
    <property type="nucleotide sequence ID" value="NZ_BMJK01000001.1"/>
</dbReference>
<dbReference type="Pfam" id="PF00990">
    <property type="entry name" value="GGDEF"/>
    <property type="match status" value="1"/>
</dbReference>
<dbReference type="InterPro" id="IPR052155">
    <property type="entry name" value="Biofilm_reg_signaling"/>
</dbReference>
<dbReference type="Gene3D" id="3.20.20.450">
    <property type="entry name" value="EAL domain"/>
    <property type="match status" value="1"/>
</dbReference>
<dbReference type="EMBL" id="WTYH01000001">
    <property type="protein sequence ID" value="MXO93888.1"/>
    <property type="molecule type" value="Genomic_DNA"/>
</dbReference>
<dbReference type="InterPro" id="IPR035965">
    <property type="entry name" value="PAS-like_dom_sf"/>
</dbReference>
<dbReference type="Gene3D" id="3.30.450.40">
    <property type="match status" value="1"/>
</dbReference>
<dbReference type="SUPFAM" id="SSF55781">
    <property type="entry name" value="GAF domain-like"/>
    <property type="match status" value="1"/>
</dbReference>
<evidence type="ECO:0000259" key="1">
    <source>
        <dbReference type="PROSITE" id="PS50883"/>
    </source>
</evidence>
<dbReference type="Gene3D" id="3.30.70.270">
    <property type="match status" value="1"/>
</dbReference>
<reference evidence="3 4" key="1">
    <citation type="submission" date="2019-12" db="EMBL/GenBank/DDBJ databases">
        <title>Genomic-based taxomic classification of the family Erythrobacteraceae.</title>
        <authorList>
            <person name="Xu L."/>
        </authorList>
    </citation>
    <scope>NUCLEOTIDE SEQUENCE [LARGE SCALE GENOMIC DNA]</scope>
    <source>
        <strain evidence="3 4">RC4-10-4</strain>
    </source>
</reference>
<proteinExistence type="predicted"/>
<dbReference type="CDD" id="cd01949">
    <property type="entry name" value="GGDEF"/>
    <property type="match status" value="1"/>
</dbReference>
<dbReference type="Pfam" id="PF01590">
    <property type="entry name" value="GAF"/>
    <property type="match status" value="1"/>
</dbReference>
<dbReference type="SUPFAM" id="SSF55073">
    <property type="entry name" value="Nucleotide cyclase"/>
    <property type="match status" value="1"/>
</dbReference>
<dbReference type="Proteomes" id="UP000460626">
    <property type="component" value="Unassembled WGS sequence"/>
</dbReference>
<comment type="caution">
    <text evidence="3">The sequence shown here is derived from an EMBL/GenBank/DDBJ whole genome shotgun (WGS) entry which is preliminary data.</text>
</comment>
<keyword evidence="4" id="KW-1185">Reference proteome</keyword>
<protein>
    <submittedName>
        <fullName evidence="3">EAL domain-containing protein</fullName>
    </submittedName>
</protein>
<dbReference type="SUPFAM" id="SSF55785">
    <property type="entry name" value="PYP-like sensor domain (PAS domain)"/>
    <property type="match status" value="1"/>
</dbReference>
<evidence type="ECO:0000259" key="2">
    <source>
        <dbReference type="PROSITE" id="PS50887"/>
    </source>
</evidence>
<gene>
    <name evidence="3" type="ORF">GRI62_09750</name>
</gene>
<dbReference type="NCBIfam" id="TIGR00254">
    <property type="entry name" value="GGDEF"/>
    <property type="match status" value="1"/>
</dbReference>
<dbReference type="CDD" id="cd01948">
    <property type="entry name" value="EAL"/>
    <property type="match status" value="1"/>
</dbReference>
<dbReference type="InterPro" id="IPR001633">
    <property type="entry name" value="EAL_dom"/>
</dbReference>
<dbReference type="InterPro" id="IPR003018">
    <property type="entry name" value="GAF"/>
</dbReference>
<dbReference type="SMART" id="SM00065">
    <property type="entry name" value="GAF"/>
    <property type="match status" value="1"/>
</dbReference>
<dbReference type="SMART" id="SM00052">
    <property type="entry name" value="EAL"/>
    <property type="match status" value="1"/>
</dbReference>
<evidence type="ECO:0000313" key="3">
    <source>
        <dbReference type="EMBL" id="MXO93888.1"/>
    </source>
</evidence>
<feature type="domain" description="EAL" evidence="1">
    <location>
        <begin position="481"/>
        <end position="736"/>
    </location>
</feature>
<dbReference type="InterPro" id="IPR000160">
    <property type="entry name" value="GGDEF_dom"/>
</dbReference>
<dbReference type="SMART" id="SM00267">
    <property type="entry name" value="GGDEF"/>
    <property type="match status" value="1"/>
</dbReference>
<dbReference type="InterPro" id="IPR043128">
    <property type="entry name" value="Rev_trsase/Diguanyl_cyclase"/>
</dbReference>
<dbReference type="InterPro" id="IPR035919">
    <property type="entry name" value="EAL_sf"/>
</dbReference>
<dbReference type="InterPro" id="IPR029016">
    <property type="entry name" value="GAF-like_dom_sf"/>
</dbReference>
<dbReference type="PANTHER" id="PTHR44757:SF2">
    <property type="entry name" value="BIOFILM ARCHITECTURE MAINTENANCE PROTEIN MBAA"/>
    <property type="match status" value="1"/>
</dbReference>
<dbReference type="PROSITE" id="PS50883">
    <property type="entry name" value="EAL"/>
    <property type="match status" value="1"/>
</dbReference>
<dbReference type="SUPFAM" id="SSF141868">
    <property type="entry name" value="EAL domain-like"/>
    <property type="match status" value="1"/>
</dbReference>
<dbReference type="Gene3D" id="3.30.450.20">
    <property type="entry name" value="PAS domain"/>
    <property type="match status" value="1"/>
</dbReference>
<dbReference type="InterPro" id="IPR029787">
    <property type="entry name" value="Nucleotide_cyclase"/>
</dbReference>
<dbReference type="PROSITE" id="PS50887">
    <property type="entry name" value="GGDEF"/>
    <property type="match status" value="1"/>
</dbReference>
<evidence type="ECO:0000313" key="4">
    <source>
        <dbReference type="Proteomes" id="UP000460626"/>
    </source>
</evidence>
<dbReference type="AlphaFoldDB" id="A0A845A1T7"/>
<organism evidence="3 4">
    <name type="scientific">Aurantiacibacter arachoides</name>
    <dbReference type="NCBI Taxonomy" id="1850444"/>
    <lineage>
        <taxon>Bacteria</taxon>
        <taxon>Pseudomonadati</taxon>
        <taxon>Pseudomonadota</taxon>
        <taxon>Alphaproteobacteria</taxon>
        <taxon>Sphingomonadales</taxon>
        <taxon>Erythrobacteraceae</taxon>
        <taxon>Aurantiacibacter</taxon>
    </lineage>
</organism>
<dbReference type="Pfam" id="PF00563">
    <property type="entry name" value="EAL"/>
    <property type="match status" value="1"/>
</dbReference>
<name>A0A845A1T7_9SPHN</name>
<feature type="domain" description="GGDEF" evidence="2">
    <location>
        <begin position="340"/>
        <end position="474"/>
    </location>
</feature>
<dbReference type="PANTHER" id="PTHR44757">
    <property type="entry name" value="DIGUANYLATE CYCLASE DGCP"/>
    <property type="match status" value="1"/>
</dbReference>
<accession>A0A845A1T7</accession>
<sequence>MPAKCESDAARVDALHALQILDTPRQECFERITSLCTQLFGCSISLISLVDSDRQWFLAKTGVDICQTPREISFCSHAIQAGRTFMISDALEDDRFRANPLVIGGPYIRSYLGQPITTHDGVLLGTLCLADPRPGFFDESHHAKLRPFGNIVEDLLEAHQKRLEACYLTAHLSERSDSLAKSNRLFAQAERVAKIGSWELEPKSGRLAYSDESLSILDVAEGGATCLDAALDLYSPEDRPLVEKALEEVVKNRGSSNIEAHIVTRSGQRKRIKIVGEYLEARADCPARVVGILHDVTQAYHSQMALERAADYDSLTNLLNRQAFDRHLGERLRSHRKSGGNFFVLLLDLDGFKDINDTFGHLVGDVVLEEISSRITAAVSTDAVVARWGGDEFAIITAMGASAEDATAIGDDLIRAVSKDVAIAGRNVAVSATCGLAQSGESLVARELLRRADLALYHGKAREPGRTHHYHVSLERENRLRQEAIGLVRNALSEDRLFAGYQPIVLLSNNTLVGFEALMRLNTRSGEQLTATQVLPAILDPILSREISDRMIELVCKEFPAIQEAQPDAQYVSLNATEADLLSRDFSDRLLGMLNSQKISPRHVTLEITETMLLVNDGATVQGVLSKLRAAGMRIALDDFGTGFSSLSHLRDFPIDKVKIDGSFIQKMCSEHQSRLIVQALIGMAKNLGKEVIAEGIETEEQRQLLLQMGCNYGQGFLFSPAETPCRLKLLKLSKIQALRQEAA</sequence>